<comment type="caution">
    <text evidence="2">The sequence shown here is derived from an EMBL/GenBank/DDBJ whole genome shotgun (WGS) entry which is preliminary data.</text>
</comment>
<evidence type="ECO:0000313" key="3">
    <source>
        <dbReference type="Proteomes" id="UP001620626"/>
    </source>
</evidence>
<protein>
    <submittedName>
        <fullName evidence="2">Uncharacterized protein</fullName>
    </submittedName>
</protein>
<name>A0ABD2L3F5_9BILA</name>
<evidence type="ECO:0000313" key="2">
    <source>
        <dbReference type="EMBL" id="KAL3109760.1"/>
    </source>
</evidence>
<sequence length="250" mass="26770">MEKCGKIKGPEWHAGKEGIGIPKAQWHGRGGHSGQGTHREQRGPGAVNGVVVSATGGSCRLSDRRELSSQRPKGVVVSATEGSCRLSDRREFSSQRPKGVVVSATKGSCLSNSTGRGPGSWHQFVAGQNGMRERRASAFQKHNGTGGEGTRAKARTGSSEGRVRCRLSDRRQLSSQRPKGVVVSATKGSCRLSDRRELSSQRPKGVLVSATKGSCRLSDQRELSQQLNREGSRVVAPICRGYGSAQPRQK</sequence>
<proteinExistence type="predicted"/>
<accession>A0ABD2L3F5</accession>
<keyword evidence="3" id="KW-1185">Reference proteome</keyword>
<gene>
    <name evidence="2" type="ORF">niasHT_012977</name>
</gene>
<organism evidence="2 3">
    <name type="scientific">Heterodera trifolii</name>
    <dbReference type="NCBI Taxonomy" id="157864"/>
    <lineage>
        <taxon>Eukaryota</taxon>
        <taxon>Metazoa</taxon>
        <taxon>Ecdysozoa</taxon>
        <taxon>Nematoda</taxon>
        <taxon>Chromadorea</taxon>
        <taxon>Rhabditida</taxon>
        <taxon>Tylenchina</taxon>
        <taxon>Tylenchomorpha</taxon>
        <taxon>Tylenchoidea</taxon>
        <taxon>Heteroderidae</taxon>
        <taxon>Heteroderinae</taxon>
        <taxon>Heterodera</taxon>
    </lineage>
</organism>
<feature type="compositionally biased region" description="Basic and acidic residues" evidence="1">
    <location>
        <begin position="1"/>
        <end position="16"/>
    </location>
</feature>
<feature type="region of interest" description="Disordered" evidence="1">
    <location>
        <begin position="141"/>
        <end position="163"/>
    </location>
</feature>
<reference evidence="2 3" key="1">
    <citation type="submission" date="2024-10" db="EMBL/GenBank/DDBJ databases">
        <authorList>
            <person name="Kim D."/>
        </authorList>
    </citation>
    <scope>NUCLEOTIDE SEQUENCE [LARGE SCALE GENOMIC DNA]</scope>
    <source>
        <strain evidence="2">BH-2024</strain>
    </source>
</reference>
<feature type="region of interest" description="Disordered" evidence="1">
    <location>
        <begin position="192"/>
        <end position="213"/>
    </location>
</feature>
<dbReference type="AlphaFoldDB" id="A0ABD2L3F5"/>
<feature type="region of interest" description="Disordered" evidence="1">
    <location>
        <begin position="1"/>
        <end position="82"/>
    </location>
</feature>
<evidence type="ECO:0000256" key="1">
    <source>
        <dbReference type="SAM" id="MobiDB-lite"/>
    </source>
</evidence>
<dbReference type="Proteomes" id="UP001620626">
    <property type="component" value="Unassembled WGS sequence"/>
</dbReference>
<dbReference type="EMBL" id="JBICBT010000556">
    <property type="protein sequence ID" value="KAL3109760.1"/>
    <property type="molecule type" value="Genomic_DNA"/>
</dbReference>